<dbReference type="Gene3D" id="3.40.50.300">
    <property type="entry name" value="P-loop containing nucleotide triphosphate hydrolases"/>
    <property type="match status" value="1"/>
</dbReference>
<comment type="subcellular location">
    <subcellularLocation>
        <location evidence="7">Cell membrane</location>
        <topology evidence="7">Peripheral membrane protein</topology>
        <orientation evidence="7">Cytoplasmic side</orientation>
    </subcellularLocation>
</comment>
<comment type="caution">
    <text evidence="9">The sequence shown here is derived from an EMBL/GenBank/DDBJ whole genome shotgun (WGS) entry which is preliminary data.</text>
</comment>
<dbReference type="InterPro" id="IPR027417">
    <property type="entry name" value="P-loop_NTPase"/>
</dbReference>
<accession>A0ABV3X5M6</accession>
<dbReference type="Gene3D" id="2.40.30.10">
    <property type="entry name" value="Translation factors"/>
    <property type="match status" value="1"/>
</dbReference>
<dbReference type="Gene3D" id="3.30.70.870">
    <property type="entry name" value="Elongation Factor G (Translational Gtpase), domain 3"/>
    <property type="match status" value="1"/>
</dbReference>
<sequence>MQNKYIRNFSIIAHIDHGKSTLADRLIESTGTLTEREMEAQVLDNMELERERGITIKAQTVRLHYKGKDGEVYELNLIDTPGHVDFTYEVSRSLAACEGALLVVDAAQGVEAQTLANVYMALEHDLEIIPVINKIDLPSAEPDRVKEEIEEAIGLDASDAILTSAKTGEGIEAILDAIVERVPPPSGEDEAPLRALIFDSYFDSYKGAIAHIRLMDGYIKKGMELKMMATGKTFEVTDVGCFRPAPVDVGELSAGEVGFVAGSLKNVRDVLVGDTITSAKKPAPEPLPGYRGVTPMVYCGLYPVDSADYDNLKDALEKLQLNDAALIFEPETSIALGFGYRCGFLGLLHMDVIQERLEREYGMKLITTAPSVIYHVHKTNGSMLKVDNPSKLPPATEIDFIEEPFVKATVIVPKDYVGPVMEISQEKRGTFESMDYLDTNRVMIIYHIPLSEIIYDYFDRLKSATRGYASLDYELADYRQSRLVKLDILLNGDPVDALSTIVHADRAATRGRQLAQKLKEIIPQQMFEIPIQAAVGNKIIARENVRAMRKDVLAKCYGGDISRKRKLLEKQKEGKKRMKAVGSVEVPQEAFMAILKID</sequence>
<feature type="binding site" evidence="7">
    <location>
        <begin position="16"/>
        <end position="21"/>
    </location>
    <ligand>
        <name>GTP</name>
        <dbReference type="ChEBI" id="CHEBI:37565"/>
    </ligand>
</feature>
<dbReference type="PROSITE" id="PS00301">
    <property type="entry name" value="G_TR_1"/>
    <property type="match status" value="1"/>
</dbReference>
<comment type="function">
    <text evidence="7">Required for accurate and efficient protein synthesis under certain stress conditions. May act as a fidelity factor of the translation reaction, by catalyzing a one-codon backward translocation of tRNAs on improperly translocated ribosomes. Back-translocation proceeds from a post-translocation (POST) complex to a pre-translocation (PRE) complex, thus giving elongation factor G a second chance to translocate the tRNAs correctly. Binds to ribosomes in a GTP-dependent manner.</text>
</comment>
<dbReference type="InterPro" id="IPR035647">
    <property type="entry name" value="EFG_III/V"/>
</dbReference>
<dbReference type="EMBL" id="JARVLH010000004">
    <property type="protein sequence ID" value="MEX5285498.1"/>
    <property type="molecule type" value="Genomic_DNA"/>
</dbReference>
<dbReference type="InterPro" id="IPR000795">
    <property type="entry name" value="T_Tr_GTP-bd_dom"/>
</dbReference>
<dbReference type="NCBIfam" id="TIGR01393">
    <property type="entry name" value="lepA"/>
    <property type="match status" value="1"/>
</dbReference>
<gene>
    <name evidence="7 9" type="primary">lepA</name>
    <name evidence="9" type="ORF">QCO44_07595</name>
</gene>
<dbReference type="InterPro" id="IPR038363">
    <property type="entry name" value="LepA_C_sf"/>
</dbReference>
<dbReference type="GO" id="GO:0016787">
    <property type="term" value="F:hydrolase activity"/>
    <property type="evidence" value="ECO:0007669"/>
    <property type="project" value="UniProtKB-KW"/>
</dbReference>
<keyword evidence="6 7" id="KW-0472">Membrane</keyword>
<dbReference type="CDD" id="cd16260">
    <property type="entry name" value="EF4_III"/>
    <property type="match status" value="1"/>
</dbReference>
<dbReference type="EC" id="3.6.5.n1" evidence="7"/>
<evidence type="ECO:0000256" key="1">
    <source>
        <dbReference type="ARBA" id="ARBA00005454"/>
    </source>
</evidence>
<dbReference type="NCBIfam" id="TIGR00231">
    <property type="entry name" value="small_GTP"/>
    <property type="match status" value="1"/>
</dbReference>
<dbReference type="CDD" id="cd03699">
    <property type="entry name" value="EF4_II"/>
    <property type="match status" value="1"/>
</dbReference>
<protein>
    <recommendedName>
        <fullName evidence="7">Elongation factor 4</fullName>
        <shortName evidence="7">EF-4</shortName>
        <ecNumber evidence="7">3.6.5.n1</ecNumber>
    </recommendedName>
    <alternativeName>
        <fullName evidence="7">Ribosomal back-translocase LepA</fullName>
    </alternativeName>
</protein>
<keyword evidence="9" id="KW-0251">Elongation factor</keyword>
<keyword evidence="2 7" id="KW-0547">Nucleotide-binding</keyword>
<dbReference type="InterPro" id="IPR005225">
    <property type="entry name" value="Small_GTP-bd"/>
</dbReference>
<keyword evidence="4 7" id="KW-0648">Protein biosynthesis</keyword>
<dbReference type="InterPro" id="IPR004161">
    <property type="entry name" value="EFTu-like_2"/>
</dbReference>
<dbReference type="InterPro" id="IPR035654">
    <property type="entry name" value="LepA_IV"/>
</dbReference>
<dbReference type="InterPro" id="IPR009000">
    <property type="entry name" value="Transl_B-barrel_sf"/>
</dbReference>
<dbReference type="SUPFAM" id="SSF54980">
    <property type="entry name" value="EF-G C-terminal domain-like"/>
    <property type="match status" value="2"/>
</dbReference>
<dbReference type="Pfam" id="PF00009">
    <property type="entry name" value="GTP_EFTU"/>
    <property type="match status" value="1"/>
</dbReference>
<dbReference type="InterPro" id="IPR013842">
    <property type="entry name" value="LepA_CTD"/>
</dbReference>
<keyword evidence="3 7" id="KW-0378">Hydrolase</keyword>
<dbReference type="GO" id="GO:0003746">
    <property type="term" value="F:translation elongation factor activity"/>
    <property type="evidence" value="ECO:0007669"/>
    <property type="project" value="UniProtKB-KW"/>
</dbReference>
<dbReference type="RefSeq" id="WP_368847225.1">
    <property type="nucleotide sequence ID" value="NZ_CP194411.1"/>
</dbReference>
<feature type="binding site" evidence="7">
    <location>
        <begin position="133"/>
        <end position="136"/>
    </location>
    <ligand>
        <name>GTP</name>
        <dbReference type="ChEBI" id="CHEBI:37565"/>
    </ligand>
</feature>
<dbReference type="Gene3D" id="3.30.70.2570">
    <property type="entry name" value="Elongation factor 4, C-terminal domain"/>
    <property type="match status" value="1"/>
</dbReference>
<dbReference type="CDD" id="cd01890">
    <property type="entry name" value="LepA"/>
    <property type="match status" value="1"/>
</dbReference>
<evidence type="ECO:0000259" key="8">
    <source>
        <dbReference type="PROSITE" id="PS51722"/>
    </source>
</evidence>
<evidence type="ECO:0000256" key="7">
    <source>
        <dbReference type="HAMAP-Rule" id="MF_00071"/>
    </source>
</evidence>
<evidence type="ECO:0000256" key="2">
    <source>
        <dbReference type="ARBA" id="ARBA00022741"/>
    </source>
</evidence>
<dbReference type="CDD" id="cd03709">
    <property type="entry name" value="lepA_C"/>
    <property type="match status" value="1"/>
</dbReference>
<dbReference type="HAMAP" id="MF_00071">
    <property type="entry name" value="LepA"/>
    <property type="match status" value="1"/>
</dbReference>
<evidence type="ECO:0000313" key="9">
    <source>
        <dbReference type="EMBL" id="MEX5285498.1"/>
    </source>
</evidence>
<evidence type="ECO:0000313" key="10">
    <source>
        <dbReference type="Proteomes" id="UP001559623"/>
    </source>
</evidence>
<comment type="similarity">
    <text evidence="1 7">Belongs to the TRAFAC class translation factor GTPase superfamily. Classic translation factor GTPase family. LepA subfamily.</text>
</comment>
<dbReference type="SMART" id="SM00838">
    <property type="entry name" value="EFG_C"/>
    <property type="match status" value="1"/>
</dbReference>
<keyword evidence="10" id="KW-1185">Reference proteome</keyword>
<dbReference type="Pfam" id="PF00679">
    <property type="entry name" value="EFG_C"/>
    <property type="match status" value="1"/>
</dbReference>
<feature type="domain" description="Tr-type G" evidence="8">
    <location>
        <begin position="4"/>
        <end position="186"/>
    </location>
</feature>
<dbReference type="Proteomes" id="UP001559623">
    <property type="component" value="Unassembled WGS sequence"/>
</dbReference>
<dbReference type="PANTHER" id="PTHR43512">
    <property type="entry name" value="TRANSLATION FACTOR GUF1-RELATED"/>
    <property type="match status" value="1"/>
</dbReference>
<name>A0ABV3X5M6_9FIRM</name>
<dbReference type="PANTHER" id="PTHR43512:SF4">
    <property type="entry name" value="TRANSLATION FACTOR GUF1 HOMOLOG, CHLOROPLASTIC"/>
    <property type="match status" value="1"/>
</dbReference>
<dbReference type="InterPro" id="IPR006297">
    <property type="entry name" value="EF-4"/>
</dbReference>
<dbReference type="Gene3D" id="3.30.70.240">
    <property type="match status" value="1"/>
</dbReference>
<keyword evidence="7" id="KW-1003">Cell membrane</keyword>
<evidence type="ECO:0000256" key="5">
    <source>
        <dbReference type="ARBA" id="ARBA00023134"/>
    </source>
</evidence>
<evidence type="ECO:0000256" key="3">
    <source>
        <dbReference type="ARBA" id="ARBA00022801"/>
    </source>
</evidence>
<keyword evidence="5 7" id="KW-0342">GTP-binding</keyword>
<dbReference type="PRINTS" id="PR00315">
    <property type="entry name" value="ELONGATNFCT"/>
</dbReference>
<dbReference type="SUPFAM" id="SSF52540">
    <property type="entry name" value="P-loop containing nucleoside triphosphate hydrolases"/>
    <property type="match status" value="1"/>
</dbReference>
<comment type="catalytic activity">
    <reaction evidence="7">
        <text>GTP + H2O = GDP + phosphate + H(+)</text>
        <dbReference type="Rhea" id="RHEA:19669"/>
        <dbReference type="ChEBI" id="CHEBI:15377"/>
        <dbReference type="ChEBI" id="CHEBI:15378"/>
        <dbReference type="ChEBI" id="CHEBI:37565"/>
        <dbReference type="ChEBI" id="CHEBI:43474"/>
        <dbReference type="ChEBI" id="CHEBI:58189"/>
        <dbReference type="EC" id="3.6.5.n1"/>
    </reaction>
</comment>
<dbReference type="Pfam" id="PF06421">
    <property type="entry name" value="LepA_C"/>
    <property type="match status" value="1"/>
</dbReference>
<dbReference type="Pfam" id="PF03144">
    <property type="entry name" value="GTP_EFTU_D2"/>
    <property type="match status" value="1"/>
</dbReference>
<evidence type="ECO:0000256" key="4">
    <source>
        <dbReference type="ARBA" id="ARBA00022917"/>
    </source>
</evidence>
<dbReference type="InterPro" id="IPR031157">
    <property type="entry name" value="G_TR_CS"/>
</dbReference>
<dbReference type="SUPFAM" id="SSF50447">
    <property type="entry name" value="Translation proteins"/>
    <property type="match status" value="1"/>
</dbReference>
<organism evidence="9 10">
    <name type="scientific">Selenomonas sputigena</name>
    <dbReference type="NCBI Taxonomy" id="69823"/>
    <lineage>
        <taxon>Bacteria</taxon>
        <taxon>Bacillati</taxon>
        <taxon>Bacillota</taxon>
        <taxon>Negativicutes</taxon>
        <taxon>Selenomonadales</taxon>
        <taxon>Selenomonadaceae</taxon>
        <taxon>Selenomonas</taxon>
    </lineage>
</organism>
<dbReference type="InterPro" id="IPR000640">
    <property type="entry name" value="EFG_V-like"/>
</dbReference>
<dbReference type="PROSITE" id="PS51722">
    <property type="entry name" value="G_TR_2"/>
    <property type="match status" value="1"/>
</dbReference>
<proteinExistence type="inferred from homology"/>
<evidence type="ECO:0000256" key="6">
    <source>
        <dbReference type="ARBA" id="ARBA00023136"/>
    </source>
</evidence>
<reference evidence="9 10" key="1">
    <citation type="submission" date="2023-04" db="EMBL/GenBank/DDBJ databases">
        <title>Genome Sequence of Selenomonas sputigena ATCC 33150.</title>
        <authorList>
            <person name="Miller D.P."/>
            <person name="Anvari S."/>
            <person name="Polson S.W."/>
            <person name="Macdonald M."/>
            <person name="Mcdowell J.V."/>
        </authorList>
    </citation>
    <scope>NUCLEOTIDE SEQUENCE [LARGE SCALE GENOMIC DNA]</scope>
    <source>
        <strain evidence="9 10">ATCC 33150</strain>
    </source>
</reference>